<keyword evidence="2" id="KW-1185">Reference proteome</keyword>
<evidence type="ECO:0000313" key="1">
    <source>
        <dbReference type="EMBL" id="KAF5839190.1"/>
    </source>
</evidence>
<organism evidence="1 2">
    <name type="scientific">Dunaliella salina</name>
    <name type="common">Green alga</name>
    <name type="synonym">Protococcus salinus</name>
    <dbReference type="NCBI Taxonomy" id="3046"/>
    <lineage>
        <taxon>Eukaryota</taxon>
        <taxon>Viridiplantae</taxon>
        <taxon>Chlorophyta</taxon>
        <taxon>core chlorophytes</taxon>
        <taxon>Chlorophyceae</taxon>
        <taxon>CS clade</taxon>
        <taxon>Chlamydomonadales</taxon>
        <taxon>Dunaliellaceae</taxon>
        <taxon>Dunaliella</taxon>
    </lineage>
</organism>
<dbReference type="EMBL" id="MU069552">
    <property type="protein sequence ID" value="KAF5839190.1"/>
    <property type="molecule type" value="Genomic_DNA"/>
</dbReference>
<feature type="non-terminal residue" evidence="1">
    <location>
        <position position="1"/>
    </location>
</feature>
<accession>A0ABQ7GX64</accession>
<name>A0ABQ7GX64_DUNSA</name>
<proteinExistence type="predicted"/>
<gene>
    <name evidence="1" type="ORF">DUNSADRAFT_1417</name>
</gene>
<evidence type="ECO:0000313" key="2">
    <source>
        <dbReference type="Proteomes" id="UP000815325"/>
    </source>
</evidence>
<sequence>FADHVGRLAQDPTVLPSIITSIMSDARVLGETISKALVSKLCTEQSTGDMDKDLNKLADEMSEDPMVMRFTATAHVIRLYANARRHSGVMTVELPNNNYSKVLVMSAMTLEAYQVMLRLVKAV</sequence>
<dbReference type="Proteomes" id="UP000815325">
    <property type="component" value="Unassembled WGS sequence"/>
</dbReference>
<reference evidence="1" key="1">
    <citation type="submission" date="2017-08" db="EMBL/GenBank/DDBJ databases">
        <authorList>
            <person name="Polle J.E."/>
            <person name="Barry K."/>
            <person name="Cushman J."/>
            <person name="Schmutz J."/>
            <person name="Tran D."/>
            <person name="Hathwaick L.T."/>
            <person name="Yim W.C."/>
            <person name="Jenkins J."/>
            <person name="Mckie-Krisberg Z.M."/>
            <person name="Prochnik S."/>
            <person name="Lindquist E."/>
            <person name="Dockter R.B."/>
            <person name="Adam C."/>
            <person name="Molina H."/>
            <person name="Bunkerborg J."/>
            <person name="Jin E."/>
            <person name="Buchheim M."/>
            <person name="Magnuson J."/>
        </authorList>
    </citation>
    <scope>NUCLEOTIDE SEQUENCE</scope>
    <source>
        <strain evidence="1">CCAP 19/18</strain>
    </source>
</reference>
<comment type="caution">
    <text evidence="1">The sequence shown here is derived from an EMBL/GenBank/DDBJ whole genome shotgun (WGS) entry which is preliminary data.</text>
</comment>
<protein>
    <submittedName>
        <fullName evidence="1">Uncharacterized protein</fullName>
    </submittedName>
</protein>